<evidence type="ECO:0000256" key="3">
    <source>
        <dbReference type="SAM" id="MobiDB-lite"/>
    </source>
</evidence>
<organism evidence="4 5">
    <name type="scientific">Sphingomonas humi</name>
    <dbReference type="NCBI Taxonomy" id="335630"/>
    <lineage>
        <taxon>Bacteria</taxon>
        <taxon>Pseudomonadati</taxon>
        <taxon>Pseudomonadota</taxon>
        <taxon>Alphaproteobacteria</taxon>
        <taxon>Sphingomonadales</taxon>
        <taxon>Sphingomonadaceae</taxon>
        <taxon>Sphingomonas</taxon>
    </lineage>
</organism>
<keyword evidence="5" id="KW-1185">Reference proteome</keyword>
<keyword evidence="2" id="KW-0449">Lipoprotein</keyword>
<evidence type="ECO:0000256" key="2">
    <source>
        <dbReference type="RuleBase" id="RU362097"/>
    </source>
</evidence>
<dbReference type="PANTHER" id="PTHR30203:SF33">
    <property type="entry name" value="BLR4455 PROTEIN"/>
    <property type="match status" value="1"/>
</dbReference>
<dbReference type="Proteomes" id="UP001501310">
    <property type="component" value="Unassembled WGS sequence"/>
</dbReference>
<name>A0ABP7SDX3_9SPHN</name>
<dbReference type="Pfam" id="PF02321">
    <property type="entry name" value="OEP"/>
    <property type="match status" value="2"/>
</dbReference>
<gene>
    <name evidence="4" type="ORF">GCM10022211_26000</name>
</gene>
<comment type="subcellular location">
    <subcellularLocation>
        <location evidence="2">Cell membrane</location>
        <topology evidence="2">Lipid-anchor</topology>
    </subcellularLocation>
</comment>
<keyword evidence="2" id="KW-1134">Transmembrane beta strand</keyword>
<feature type="region of interest" description="Disordered" evidence="3">
    <location>
        <begin position="439"/>
        <end position="459"/>
    </location>
</feature>
<comment type="caution">
    <text evidence="4">The sequence shown here is derived from an EMBL/GenBank/DDBJ whole genome shotgun (WGS) entry which is preliminary data.</text>
</comment>
<dbReference type="InterPro" id="IPR010131">
    <property type="entry name" value="MdtP/NodT-like"/>
</dbReference>
<keyword evidence="2" id="KW-0812">Transmembrane</keyword>
<dbReference type="InterPro" id="IPR003423">
    <property type="entry name" value="OMP_efflux"/>
</dbReference>
<evidence type="ECO:0000313" key="4">
    <source>
        <dbReference type="EMBL" id="GAA4010361.1"/>
    </source>
</evidence>
<evidence type="ECO:0000313" key="5">
    <source>
        <dbReference type="Proteomes" id="UP001501310"/>
    </source>
</evidence>
<reference evidence="5" key="1">
    <citation type="journal article" date="2019" name="Int. J. Syst. Evol. Microbiol.">
        <title>The Global Catalogue of Microorganisms (GCM) 10K type strain sequencing project: providing services to taxonomists for standard genome sequencing and annotation.</title>
        <authorList>
            <consortium name="The Broad Institute Genomics Platform"/>
            <consortium name="The Broad Institute Genome Sequencing Center for Infectious Disease"/>
            <person name="Wu L."/>
            <person name="Ma J."/>
        </authorList>
    </citation>
    <scope>NUCLEOTIDE SEQUENCE [LARGE SCALE GENOMIC DNA]</scope>
    <source>
        <strain evidence="5">JCM 16603</strain>
    </source>
</reference>
<dbReference type="NCBIfam" id="TIGR01845">
    <property type="entry name" value="outer_NodT"/>
    <property type="match status" value="1"/>
</dbReference>
<keyword evidence="2" id="KW-0472">Membrane</keyword>
<dbReference type="Gene3D" id="2.20.200.10">
    <property type="entry name" value="Outer membrane efflux proteins (OEP)"/>
    <property type="match status" value="1"/>
</dbReference>
<dbReference type="PANTHER" id="PTHR30203">
    <property type="entry name" value="OUTER MEMBRANE CATION EFFLUX PROTEIN"/>
    <property type="match status" value="1"/>
</dbReference>
<keyword evidence="2" id="KW-0564">Palmitate</keyword>
<dbReference type="Gene3D" id="1.20.1600.10">
    <property type="entry name" value="Outer membrane efflux proteins (OEP)"/>
    <property type="match status" value="1"/>
</dbReference>
<comment type="similarity">
    <text evidence="1 2">Belongs to the outer membrane factor (OMF) (TC 1.B.17) family.</text>
</comment>
<dbReference type="EMBL" id="BAAAZD010000002">
    <property type="protein sequence ID" value="GAA4010361.1"/>
    <property type="molecule type" value="Genomic_DNA"/>
</dbReference>
<evidence type="ECO:0000256" key="1">
    <source>
        <dbReference type="ARBA" id="ARBA00007613"/>
    </source>
</evidence>
<sequence>MALGGCAPALRPVPASAVLTPPLEWRTQVPGTAAVEQRWWDSFSDPALSALVEAARANNTDVLIAAARIEEARGTEAASRSLLLPTVEAGLNAAVRREVSAFGKGQESVVAQPLARVSYELDLFGRNRAGIDAAAAGVAASEAAREATLLSVSAATASGYVTLLALDARLATLRKTLAVQQQSVHFAQRRAEVGYTSQLEWRQAQAEYQATAQNVPQVEAQIARQENALSVLTGVLPRAIRRGGSLADLTRPPPPSIVPAELLRLRPDIAAAEYQLAASDAQMRAARARFMPTFGISASAGTVFSDLLSAPISVWSLGGSILAPIFDGGRLRGQLTSATARRDQAAFAYRSTVLNAFREVEDRLATLARLGDQQRALDAQRVAVADALRHARNRYEAGYTPYIEQVDAQRSLLGVELSLVQLRADQLTSTISLYQAVGGAPAGRNRPVTSPVPDSGQPR</sequence>
<protein>
    <submittedName>
        <fullName evidence="4">Efflux transporter outer membrane subunit</fullName>
    </submittedName>
</protein>
<proteinExistence type="inferred from homology"/>
<dbReference type="SUPFAM" id="SSF56954">
    <property type="entry name" value="Outer membrane efflux proteins (OEP)"/>
    <property type="match status" value="1"/>
</dbReference>
<accession>A0ABP7SDX3</accession>